<sequence length="247" mass="26553">MSSWSPAGGQGAPSSTVAPILPQEPFTPPSPAPPVKEKLVTKRKLSISEYRQRKGVTSLASTPATTTPPLSDDQNERRGSSSSKGSQGACSPPTSSSSDEEGEGEEIGCHSVGATRVIEKSVLVDNLIAKISKSADSLSENKEFKDPQFTRIPKAPSLLNNNQQLKKPAKPDSFLERPKENLLERLNREFNIRLSDGPPIGLPKPTPPLPPGVMPPPVVPPPIYEDLTSDLYIPIASRSHTPRSLKK</sequence>
<name>A0A8D8U0D0_9HEMI</name>
<feature type="compositionally biased region" description="Pro residues" evidence="1">
    <location>
        <begin position="200"/>
        <end position="214"/>
    </location>
</feature>
<dbReference type="EMBL" id="HBUF01332451">
    <property type="protein sequence ID" value="CAG6697195.1"/>
    <property type="molecule type" value="Transcribed_RNA"/>
</dbReference>
<feature type="region of interest" description="Disordered" evidence="1">
    <location>
        <begin position="134"/>
        <end position="175"/>
    </location>
</feature>
<feature type="compositionally biased region" description="Low complexity" evidence="1">
    <location>
        <begin position="57"/>
        <end position="71"/>
    </location>
</feature>
<reference evidence="2" key="1">
    <citation type="submission" date="2021-05" db="EMBL/GenBank/DDBJ databases">
        <authorList>
            <person name="Alioto T."/>
            <person name="Alioto T."/>
            <person name="Gomez Garrido J."/>
        </authorList>
    </citation>
    <scope>NUCLEOTIDE SEQUENCE</scope>
</reference>
<feature type="region of interest" description="Disordered" evidence="1">
    <location>
        <begin position="193"/>
        <end position="214"/>
    </location>
</feature>
<evidence type="ECO:0000313" key="2">
    <source>
        <dbReference type="EMBL" id="CAG6697194.1"/>
    </source>
</evidence>
<protein>
    <submittedName>
        <fullName evidence="2">Uncharacterized protein</fullName>
    </submittedName>
</protein>
<dbReference type="AlphaFoldDB" id="A0A8D8U0D0"/>
<feature type="region of interest" description="Disordered" evidence="1">
    <location>
        <begin position="1"/>
        <end position="112"/>
    </location>
</feature>
<feature type="compositionally biased region" description="Low complexity" evidence="1">
    <location>
        <begin position="80"/>
        <end position="97"/>
    </location>
</feature>
<feature type="compositionally biased region" description="Pro residues" evidence="1">
    <location>
        <begin position="25"/>
        <end position="34"/>
    </location>
</feature>
<feature type="compositionally biased region" description="Basic and acidic residues" evidence="1">
    <location>
        <begin position="139"/>
        <end position="148"/>
    </location>
</feature>
<dbReference type="EMBL" id="HBUF01332450">
    <property type="protein sequence ID" value="CAG6697194.1"/>
    <property type="molecule type" value="Transcribed_RNA"/>
</dbReference>
<proteinExistence type="predicted"/>
<accession>A0A8D8U0D0</accession>
<organism evidence="2">
    <name type="scientific">Cacopsylla melanoneura</name>
    <dbReference type="NCBI Taxonomy" id="428564"/>
    <lineage>
        <taxon>Eukaryota</taxon>
        <taxon>Metazoa</taxon>
        <taxon>Ecdysozoa</taxon>
        <taxon>Arthropoda</taxon>
        <taxon>Hexapoda</taxon>
        <taxon>Insecta</taxon>
        <taxon>Pterygota</taxon>
        <taxon>Neoptera</taxon>
        <taxon>Paraneoptera</taxon>
        <taxon>Hemiptera</taxon>
        <taxon>Sternorrhyncha</taxon>
        <taxon>Psylloidea</taxon>
        <taxon>Psyllidae</taxon>
        <taxon>Psyllinae</taxon>
        <taxon>Cacopsylla</taxon>
    </lineage>
</organism>
<evidence type="ECO:0000256" key="1">
    <source>
        <dbReference type="SAM" id="MobiDB-lite"/>
    </source>
</evidence>